<dbReference type="eggNOG" id="COG0616">
    <property type="taxonomic scope" value="Bacteria"/>
</dbReference>
<dbReference type="PANTHER" id="PTHR42987:SF8">
    <property type="entry name" value="PROTEINASE"/>
    <property type="match status" value="1"/>
</dbReference>
<keyword evidence="3" id="KW-0378">Hydrolase</keyword>
<dbReference type="Gene3D" id="6.20.330.10">
    <property type="match status" value="1"/>
</dbReference>
<dbReference type="EMBL" id="FPAW01000020">
    <property type="protein sequence ID" value="SFU03432.1"/>
    <property type="molecule type" value="Genomic_DNA"/>
</dbReference>
<evidence type="ECO:0000259" key="5">
    <source>
        <dbReference type="Pfam" id="PF01343"/>
    </source>
</evidence>
<feature type="domain" description="Peptidase S49" evidence="5">
    <location>
        <begin position="91"/>
        <end position="228"/>
    </location>
</feature>
<dbReference type="STRING" id="999627.SAMN05216236_12035"/>
<dbReference type="InterPro" id="IPR029045">
    <property type="entry name" value="ClpP/crotonase-like_dom_sf"/>
</dbReference>
<keyword evidence="2 6" id="KW-0645">Protease</keyword>
<organism evidence="6 7">
    <name type="scientific">Sedimentitalea nanhaiensis</name>
    <dbReference type="NCBI Taxonomy" id="999627"/>
    <lineage>
        <taxon>Bacteria</taxon>
        <taxon>Pseudomonadati</taxon>
        <taxon>Pseudomonadota</taxon>
        <taxon>Alphaproteobacteria</taxon>
        <taxon>Rhodobacterales</taxon>
        <taxon>Paracoccaceae</taxon>
        <taxon>Sedimentitalea</taxon>
    </lineage>
</organism>
<evidence type="ECO:0000256" key="2">
    <source>
        <dbReference type="ARBA" id="ARBA00022670"/>
    </source>
</evidence>
<dbReference type="GO" id="GO:0008236">
    <property type="term" value="F:serine-type peptidase activity"/>
    <property type="evidence" value="ECO:0007669"/>
    <property type="project" value="UniProtKB-KW"/>
</dbReference>
<gene>
    <name evidence="6" type="ORF">SAMN05216236_12035</name>
</gene>
<name>A0A1I7CVH5_9RHOB</name>
<dbReference type="Gene3D" id="3.90.226.10">
    <property type="entry name" value="2-enoyl-CoA Hydratase, Chain A, domain 1"/>
    <property type="match status" value="1"/>
</dbReference>
<evidence type="ECO:0000313" key="7">
    <source>
        <dbReference type="Proteomes" id="UP000182466"/>
    </source>
</evidence>
<dbReference type="Proteomes" id="UP000182466">
    <property type="component" value="Unassembled WGS sequence"/>
</dbReference>
<keyword evidence="4" id="KW-0720">Serine protease</keyword>
<dbReference type="CDD" id="cd07023">
    <property type="entry name" value="S49_Sppa_N_C"/>
    <property type="match status" value="1"/>
</dbReference>
<protein>
    <submittedName>
        <fullName evidence="6">Serine protease SohB</fullName>
    </submittedName>
</protein>
<dbReference type="PANTHER" id="PTHR42987">
    <property type="entry name" value="PEPTIDASE S49"/>
    <property type="match status" value="1"/>
</dbReference>
<dbReference type="SUPFAM" id="SSF52096">
    <property type="entry name" value="ClpP/crotonase"/>
    <property type="match status" value="1"/>
</dbReference>
<keyword evidence="7" id="KW-1185">Reference proteome</keyword>
<evidence type="ECO:0000313" key="6">
    <source>
        <dbReference type="EMBL" id="SFU03432.1"/>
    </source>
</evidence>
<dbReference type="Pfam" id="PF01343">
    <property type="entry name" value="Peptidase_S49"/>
    <property type="match status" value="1"/>
</dbReference>
<accession>A0A1I7CVH5</accession>
<proteinExistence type="inferred from homology"/>
<evidence type="ECO:0000256" key="4">
    <source>
        <dbReference type="ARBA" id="ARBA00022825"/>
    </source>
</evidence>
<dbReference type="GO" id="GO:0006508">
    <property type="term" value="P:proteolysis"/>
    <property type="evidence" value="ECO:0007669"/>
    <property type="project" value="UniProtKB-KW"/>
</dbReference>
<dbReference type="InterPro" id="IPR047272">
    <property type="entry name" value="S49_SppA_C"/>
</dbReference>
<evidence type="ECO:0000256" key="3">
    <source>
        <dbReference type="ARBA" id="ARBA00022801"/>
    </source>
</evidence>
<sequence>MFVGGRRSTSAVMNLRIPFLKNPPLVSVVRLTGAIGMSGRGALNDHAIAPLLEKAFKRGKPAMVALEINSPGGSPVQSSLIGARILRLSQETKVPVTAFVEDVAASGGYWLAAAADEIWADESSVIGSIGVISAGFGAHVFLARQGVERRVYTAGKSKSMLDPFRPENEEDVARLKVILGDIHDNFIAHVKSRRGDKLDTTKDLFTGEFWLARRAADRGLIDGIGHMKPKMQERFGDKVQFRQYARRRPLLSRFGAQLADDAVTGIEERAAYARFGL</sequence>
<dbReference type="InterPro" id="IPR002142">
    <property type="entry name" value="Peptidase_S49"/>
</dbReference>
<evidence type="ECO:0000256" key="1">
    <source>
        <dbReference type="ARBA" id="ARBA00008683"/>
    </source>
</evidence>
<reference evidence="6 7" key="1">
    <citation type="submission" date="2016-10" db="EMBL/GenBank/DDBJ databases">
        <authorList>
            <person name="de Groot N.N."/>
        </authorList>
    </citation>
    <scope>NUCLEOTIDE SEQUENCE [LARGE SCALE GENOMIC DNA]</scope>
    <source>
        <strain evidence="6 7">CGMCC 1.10959</strain>
    </source>
</reference>
<comment type="similarity">
    <text evidence="1">Belongs to the peptidase S49 family.</text>
</comment>
<dbReference type="AlphaFoldDB" id="A0A1I7CVH5"/>